<dbReference type="InterPro" id="IPR029058">
    <property type="entry name" value="AB_hydrolase_fold"/>
</dbReference>
<dbReference type="EMBL" id="JACHNH010000001">
    <property type="protein sequence ID" value="MBB4765013.1"/>
    <property type="molecule type" value="Genomic_DNA"/>
</dbReference>
<dbReference type="Gene3D" id="3.40.50.1820">
    <property type="entry name" value="alpha/beta hydrolase"/>
    <property type="match status" value="1"/>
</dbReference>
<evidence type="ECO:0000256" key="1">
    <source>
        <dbReference type="ARBA" id="ARBA00001957"/>
    </source>
</evidence>
<comment type="cofactor">
    <cofactor evidence="1">
        <name>pantetheine 4'-phosphate</name>
        <dbReference type="ChEBI" id="CHEBI:47942"/>
    </cofactor>
</comment>
<dbReference type="PROSITE" id="PS00455">
    <property type="entry name" value="AMP_BINDING"/>
    <property type="match status" value="1"/>
</dbReference>
<feature type="region of interest" description="Disordered" evidence="5">
    <location>
        <begin position="234"/>
        <end position="254"/>
    </location>
</feature>
<dbReference type="SUPFAM" id="SSF53335">
    <property type="entry name" value="S-adenosyl-L-methionine-dependent methyltransferases"/>
    <property type="match status" value="1"/>
</dbReference>
<dbReference type="PANTHER" id="PTHR45527:SF1">
    <property type="entry name" value="FATTY ACID SYNTHASE"/>
    <property type="match status" value="1"/>
</dbReference>
<dbReference type="FunFam" id="1.10.1200.10:FF:000016">
    <property type="entry name" value="Non-ribosomal peptide synthase"/>
    <property type="match status" value="1"/>
</dbReference>
<evidence type="ECO:0000256" key="2">
    <source>
        <dbReference type="ARBA" id="ARBA00022450"/>
    </source>
</evidence>
<keyword evidence="2" id="KW-0596">Phosphopantetheine</keyword>
<dbReference type="InterPro" id="IPR020806">
    <property type="entry name" value="PKS_PP-bd"/>
</dbReference>
<evidence type="ECO:0000313" key="7">
    <source>
        <dbReference type="EMBL" id="MBB4765013.1"/>
    </source>
</evidence>
<dbReference type="GO" id="GO:0003824">
    <property type="term" value="F:catalytic activity"/>
    <property type="evidence" value="ECO:0007669"/>
    <property type="project" value="InterPro"/>
</dbReference>
<dbReference type="Gene3D" id="3.30.559.30">
    <property type="entry name" value="Nonribosomal peptide synthetase, condensation domain"/>
    <property type="match status" value="2"/>
</dbReference>
<dbReference type="Gene3D" id="3.40.50.980">
    <property type="match status" value="2"/>
</dbReference>
<dbReference type="GO" id="GO:0031177">
    <property type="term" value="F:phosphopantetheine binding"/>
    <property type="evidence" value="ECO:0007669"/>
    <property type="project" value="InterPro"/>
</dbReference>
<dbReference type="CDD" id="cd02440">
    <property type="entry name" value="AdoMet_MTases"/>
    <property type="match status" value="1"/>
</dbReference>
<dbReference type="Pfam" id="PF00550">
    <property type="entry name" value="PP-binding"/>
    <property type="match status" value="1"/>
</dbReference>
<dbReference type="SMART" id="SM00823">
    <property type="entry name" value="PKS_PP"/>
    <property type="match status" value="1"/>
</dbReference>
<evidence type="ECO:0000256" key="3">
    <source>
        <dbReference type="ARBA" id="ARBA00022553"/>
    </source>
</evidence>
<dbReference type="SUPFAM" id="SSF56801">
    <property type="entry name" value="Acetyl-CoA synthetase-like"/>
    <property type="match status" value="1"/>
</dbReference>
<dbReference type="Proteomes" id="UP000578112">
    <property type="component" value="Unassembled WGS sequence"/>
</dbReference>
<comment type="caution">
    <text evidence="7">The sequence shown here is derived from an EMBL/GenBank/DDBJ whole genome shotgun (WGS) entry which is preliminary data.</text>
</comment>
<evidence type="ECO:0000256" key="4">
    <source>
        <dbReference type="ARBA" id="ARBA00022737"/>
    </source>
</evidence>
<dbReference type="SUPFAM" id="SSF52777">
    <property type="entry name" value="CoA-dependent acyltransferases"/>
    <property type="match status" value="4"/>
</dbReference>
<dbReference type="InterPro" id="IPR013217">
    <property type="entry name" value="Methyltransf_12"/>
</dbReference>
<dbReference type="InterPro" id="IPR023213">
    <property type="entry name" value="CAT-like_dom_sf"/>
</dbReference>
<feature type="compositionally biased region" description="Pro residues" evidence="5">
    <location>
        <begin position="1296"/>
        <end position="1308"/>
    </location>
</feature>
<dbReference type="InterPro" id="IPR006162">
    <property type="entry name" value="Ppantetheine_attach_site"/>
</dbReference>
<accession>A0A7W7I206</accession>
<organism evidence="7 8">
    <name type="scientific">Actinoplanes digitatis</name>
    <dbReference type="NCBI Taxonomy" id="1868"/>
    <lineage>
        <taxon>Bacteria</taxon>
        <taxon>Bacillati</taxon>
        <taxon>Actinomycetota</taxon>
        <taxon>Actinomycetes</taxon>
        <taxon>Micromonosporales</taxon>
        <taxon>Micromonosporaceae</taxon>
        <taxon>Actinoplanes</taxon>
    </lineage>
</organism>
<dbReference type="InterPro" id="IPR001242">
    <property type="entry name" value="Condensation_dom"/>
</dbReference>
<dbReference type="Gene3D" id="3.30.559.10">
    <property type="entry name" value="Chloramphenicol acetyltransferase-like domain"/>
    <property type="match status" value="2"/>
</dbReference>
<dbReference type="GO" id="GO:0005829">
    <property type="term" value="C:cytosol"/>
    <property type="evidence" value="ECO:0007669"/>
    <property type="project" value="TreeGrafter"/>
</dbReference>
<feature type="region of interest" description="Disordered" evidence="5">
    <location>
        <begin position="1908"/>
        <end position="1930"/>
    </location>
</feature>
<dbReference type="Gene3D" id="3.40.50.150">
    <property type="entry name" value="Vaccinia Virus protein VP39"/>
    <property type="match status" value="1"/>
</dbReference>
<dbReference type="GO" id="GO:0072330">
    <property type="term" value="P:monocarboxylic acid biosynthetic process"/>
    <property type="evidence" value="ECO:0007669"/>
    <property type="project" value="UniProtKB-ARBA"/>
</dbReference>
<feature type="domain" description="Carrier" evidence="6">
    <location>
        <begin position="1381"/>
        <end position="1456"/>
    </location>
</feature>
<evidence type="ECO:0000259" key="6">
    <source>
        <dbReference type="PROSITE" id="PS50075"/>
    </source>
</evidence>
<dbReference type="Gene3D" id="2.30.38.10">
    <property type="entry name" value="Luciferase, Domain 3"/>
    <property type="match status" value="1"/>
</dbReference>
<dbReference type="FunFam" id="3.30.559.10:FF:000012">
    <property type="entry name" value="Non-ribosomal peptide synthetase"/>
    <property type="match status" value="1"/>
</dbReference>
<reference evidence="7 8" key="1">
    <citation type="submission" date="2020-08" db="EMBL/GenBank/DDBJ databases">
        <title>Sequencing the genomes of 1000 actinobacteria strains.</title>
        <authorList>
            <person name="Klenk H.-P."/>
        </authorList>
    </citation>
    <scope>NUCLEOTIDE SEQUENCE [LARGE SCALE GENOMIC DNA]</scope>
    <source>
        <strain evidence="7 8">DSM 43149</strain>
    </source>
</reference>
<dbReference type="InterPro" id="IPR000873">
    <property type="entry name" value="AMP-dep_synth/lig_dom"/>
</dbReference>
<gene>
    <name evidence="7" type="ORF">BJ971_005569</name>
</gene>
<dbReference type="PROSITE" id="PS00012">
    <property type="entry name" value="PHOSPHOPANTETHEINE"/>
    <property type="match status" value="1"/>
</dbReference>
<dbReference type="GO" id="GO:0008610">
    <property type="term" value="P:lipid biosynthetic process"/>
    <property type="evidence" value="ECO:0007669"/>
    <property type="project" value="UniProtKB-ARBA"/>
</dbReference>
<protein>
    <submittedName>
        <fullName evidence="7">Amino acid adenylation domain-containing protein</fullName>
    </submittedName>
</protein>
<dbReference type="FunFam" id="3.40.50.980:FF:000001">
    <property type="entry name" value="Non-ribosomal peptide synthetase"/>
    <property type="match status" value="1"/>
</dbReference>
<dbReference type="InterPro" id="IPR020845">
    <property type="entry name" value="AMP-binding_CS"/>
</dbReference>
<dbReference type="InterPro" id="IPR029063">
    <property type="entry name" value="SAM-dependent_MTases_sf"/>
</dbReference>
<dbReference type="CDD" id="cd12116">
    <property type="entry name" value="A_NRPS_Ta1_like"/>
    <property type="match status" value="1"/>
</dbReference>
<dbReference type="PROSITE" id="PS50075">
    <property type="entry name" value="CARRIER"/>
    <property type="match status" value="1"/>
</dbReference>
<sequence>MSTIDLNGLSANEKRRLLTERLLRPPRVREFPLSFSQQRLWFLEQLVPGSAAYNVPTAVRIHGPLDLGVWRRSCDEIVRRHAALRTTFAEVGGRPVQRVAETGRADFAVVDCTHLSGDDREREVQRLAREQAQRPFALGDGQLMRVRFLHLAPEEHVLVLTMHHIVADLWSMAVAVQELTALYPALLAGAPAPLPELPVQYTDYAAWQRDRLQGPGLADDLTYWKEVLNDAPPVLDLPTDRPRPPVQTSRGGSTAFELPGTLMEDLRALSRREGATPFMTLLAAFTVLLWRYSGQDDLVIGAPIANRTRPETERLIGFFVNTLALRVDLSGDPTFRELLVRVRTASLGAYAHQDLPFERLVEELHPKRDLSRSPLFQVSFVFQNIAMPDLDLDGLRVTPMTLESATARFDLELQVFDRPDSLSGWFEYNADLFDRATIEALSAALRRLAEQIAEDPDRRLSELSLLGEPARQQLAREPNDTHRAWPDLAWAHRGVEARAHATPGAEALRSGDRTLTYADLDRRANQLAHHLRRLGMGHGDLVGICTERTPEMVVAVLGTLKAGGAYVPLDPGYPRERLAFMLEDSGLKILLTQRSLVAGLPEPSARIVCLDEAAAELDTEDATPPDVKTTGDDLAYVIYTSGSTGEPKGVQVPHRALANFLRSMQERPGITADDALLAVTTLSFDISVLELLLPLTTGARVVLVSRDVAADGDQLREALSRSGATLLQATPATWRILLDAGWTPPPAFRMLCGGEALPADLGRRLTRTGAELWNMYGPTETTIWSAISRVGTGPISLGEPIANTELHVLDARGALVPPGVPGELHIGGAGLARGYLGRPELTAERFVPHPFPIGLGGRLYRTGDLVRRRGDGTLEFLGRIDHQVKLRGFRIELGEIEAALARQPAVRQSVVMVREDAPGDQRLVAYVVADPFRAEPDAYADDLDQWRNIWDTAYDEPGPGVDPTFDISGWNDSYTGEPLSAEDMHDWVDRTAELVLDRAPQSVLDVGAGTGLILYAVAPHCERYWATDFSAVALTRLRETAGAPGRFTGDVQLHECAADQLEQLPEQLFDIVLLNSVVQYFPDEEYLARVIAGALSRLAPGGAVVIGDVRSLPLLEAFHASVELYRAAPDLSEETLRKRVHRRVAEDEELVIDPRFFLALQARLPGIVDVRVLPKRGRYANELTRFRYDVILTSGPAPDRVEHAWLDWRTEGLALSTLRGQLVAAPVDVLAIRDVPNARVSTFAERNPAGAVDPEDLFCLAGETGYLAELDWSRHGADGAFDLILRRLGPDGRPIAPRPPAQPPPAPGPLSAWVNPAAPRRARKLQAELRAALSTTLPEYMIPSRFVFLDMLPLTPNDKVDRKALPEPDLLRPDSQTTYEAPRNDLERALAELWGQFLRVDQIGIHDDFFDAGGHSLLATQVTSRMRAGLGLDVSLRDLFEYPTVAALADRLADRGAPPTGFAPMPKVARGGDLPLSFAQEWLCNDYPDAPDNPVHNVVTAARLRGPLDEDALLRAFAHVVRRHESLRTRLVARPAGLVQVIETEGVWPVSRSRLEGLAEPLPAIRRILDEESRRPFHLAQGPLIRARLATLGEEERILVLSIHHAVTDNWSYGVLLRDLAIAYDAYVEGHDPAQPPLDIQFADFAAWQRHEVESGALDGHLRYWRHLLGELPAPPRLVDDHLSEEEPVAVSGNAFALTPELTVALRVLAQREGATLFMTLLAAFGALLTAYTGSRDLAVGFPTAGRDRPEAEELIGFFANSLVLRADLSGDPTFRALLARVREQTVEAYAHQEAPLQPLLREFAAEHDRIRLGFNLLNAPLATPVLGEVRLEPLSDDWGFVHVPQGVEPGTGDLSLIMLEDAGVLRGTWLHAVDRVGPRLVNRLVRQWSQLLRTVVADPDIRIEELGRRLRESGTPPARDLPGNQRKQG</sequence>
<dbReference type="NCBIfam" id="TIGR01733">
    <property type="entry name" value="AA-adenyl-dom"/>
    <property type="match status" value="1"/>
</dbReference>
<keyword evidence="3" id="KW-0597">Phosphoprotein</keyword>
<dbReference type="RefSeq" id="WP_184996139.1">
    <property type="nucleotide sequence ID" value="NZ_BOMK01000025.1"/>
</dbReference>
<dbReference type="FunFam" id="2.30.38.10:FF:000001">
    <property type="entry name" value="Non-ribosomal peptide synthetase PvdI"/>
    <property type="match status" value="1"/>
</dbReference>
<dbReference type="Pfam" id="PF00501">
    <property type="entry name" value="AMP-binding"/>
    <property type="match status" value="1"/>
</dbReference>
<dbReference type="SUPFAM" id="SSF47336">
    <property type="entry name" value="ACP-like"/>
    <property type="match status" value="1"/>
</dbReference>
<dbReference type="InterPro" id="IPR009081">
    <property type="entry name" value="PP-bd_ACP"/>
</dbReference>
<proteinExistence type="predicted"/>
<dbReference type="InterPro" id="IPR036736">
    <property type="entry name" value="ACP-like_sf"/>
</dbReference>
<dbReference type="PANTHER" id="PTHR45527">
    <property type="entry name" value="NONRIBOSOMAL PEPTIDE SYNTHETASE"/>
    <property type="match status" value="1"/>
</dbReference>
<evidence type="ECO:0000313" key="8">
    <source>
        <dbReference type="Proteomes" id="UP000578112"/>
    </source>
</evidence>
<dbReference type="GO" id="GO:0043041">
    <property type="term" value="P:amino acid activation for nonribosomal peptide biosynthetic process"/>
    <property type="evidence" value="ECO:0007669"/>
    <property type="project" value="TreeGrafter"/>
</dbReference>
<name>A0A7W7I206_9ACTN</name>
<keyword evidence="8" id="KW-1185">Reference proteome</keyword>
<dbReference type="InterPro" id="IPR010071">
    <property type="entry name" value="AA_adenyl_dom"/>
</dbReference>
<dbReference type="GO" id="GO:0009403">
    <property type="term" value="P:toxin biosynthetic process"/>
    <property type="evidence" value="ECO:0007669"/>
    <property type="project" value="UniProtKB-ARBA"/>
</dbReference>
<keyword evidence="4" id="KW-0677">Repeat</keyword>
<dbReference type="FunFam" id="3.40.50.12780:FF:000012">
    <property type="entry name" value="Non-ribosomal peptide synthetase"/>
    <property type="match status" value="1"/>
</dbReference>
<dbReference type="CDD" id="cd19531">
    <property type="entry name" value="LCL_NRPS-like"/>
    <property type="match status" value="2"/>
</dbReference>
<dbReference type="InterPro" id="IPR045851">
    <property type="entry name" value="AMP-bd_C_sf"/>
</dbReference>
<dbReference type="Pfam" id="PF08242">
    <property type="entry name" value="Methyltransf_12"/>
    <property type="match status" value="1"/>
</dbReference>
<feature type="region of interest" description="Disordered" evidence="5">
    <location>
        <begin position="1292"/>
        <end position="1311"/>
    </location>
</feature>
<dbReference type="Gene3D" id="3.30.300.30">
    <property type="match status" value="2"/>
</dbReference>
<dbReference type="Pfam" id="PF00668">
    <property type="entry name" value="Condensation"/>
    <property type="match status" value="2"/>
</dbReference>
<evidence type="ECO:0000256" key="5">
    <source>
        <dbReference type="SAM" id="MobiDB-lite"/>
    </source>
</evidence>